<name>A5B4W6_VITVI</name>
<proteinExistence type="predicted"/>
<dbReference type="AlphaFoldDB" id="A5B4W6"/>
<accession>A5B4W6</accession>
<organism evidence="1">
    <name type="scientific">Vitis vinifera</name>
    <name type="common">Grape</name>
    <dbReference type="NCBI Taxonomy" id="29760"/>
    <lineage>
        <taxon>Eukaryota</taxon>
        <taxon>Viridiplantae</taxon>
        <taxon>Streptophyta</taxon>
        <taxon>Embryophyta</taxon>
        <taxon>Tracheophyta</taxon>
        <taxon>Spermatophyta</taxon>
        <taxon>Magnoliopsida</taxon>
        <taxon>eudicotyledons</taxon>
        <taxon>Gunneridae</taxon>
        <taxon>Pentapetalae</taxon>
        <taxon>rosids</taxon>
        <taxon>Vitales</taxon>
        <taxon>Vitaceae</taxon>
        <taxon>Viteae</taxon>
        <taxon>Vitis</taxon>
    </lineage>
</organism>
<gene>
    <name evidence="1" type="ORF">VITISV_035840</name>
</gene>
<dbReference type="EMBL" id="AM446645">
    <property type="protein sequence ID" value="CAN63157.1"/>
    <property type="molecule type" value="Genomic_DNA"/>
</dbReference>
<evidence type="ECO:0000313" key="1">
    <source>
        <dbReference type="EMBL" id="CAN63157.1"/>
    </source>
</evidence>
<sequence>MDQVWRGLALLLEGVEVCCKGKSRKSFKMAWNEGVRSFKLELRRNSAGSFLPCSVVSTEEKRFSLVFPEGRDNLGGWKALAFNLRSIGVSPVSRPSEVSEAAASQLEDRGLMEVGEAISLQIVPEQGLKNSKVLQCAHLEVYGKITIKECL</sequence>
<reference evidence="1" key="1">
    <citation type="journal article" date="2007" name="PLoS ONE">
        <title>The first genome sequence of an elite grapevine cultivar (Pinot noir Vitis vinifera L.): coping with a highly heterozygous genome.</title>
        <authorList>
            <person name="Velasco R."/>
            <person name="Zharkikh A."/>
            <person name="Troggio M."/>
            <person name="Cartwright D.A."/>
            <person name="Cestaro A."/>
            <person name="Pruss D."/>
            <person name="Pindo M."/>
            <person name="FitzGerald L.M."/>
            <person name="Vezzulli S."/>
            <person name="Reid J."/>
            <person name="Malacarne G."/>
            <person name="Iliev D."/>
            <person name="Coppola G."/>
            <person name="Wardell B."/>
            <person name="Micheletti D."/>
            <person name="Macalma T."/>
            <person name="Facci M."/>
            <person name="Mitchell J.T."/>
            <person name="Perazzolli M."/>
            <person name="Eldredge G."/>
            <person name="Gatto P."/>
            <person name="Oyzerski R."/>
            <person name="Moretto M."/>
            <person name="Gutin N."/>
            <person name="Stefanini M."/>
            <person name="Chen Y."/>
            <person name="Segala C."/>
            <person name="Davenport C."/>
            <person name="Dematte L."/>
            <person name="Mraz A."/>
            <person name="Battilana J."/>
            <person name="Stormo K."/>
            <person name="Costa F."/>
            <person name="Tao Q."/>
            <person name="Si-Ammour A."/>
            <person name="Harkins T."/>
            <person name="Lackey A."/>
            <person name="Perbost C."/>
            <person name="Taillon B."/>
            <person name="Stella A."/>
            <person name="Solovyev V."/>
            <person name="Fawcett J.A."/>
            <person name="Sterck L."/>
            <person name="Vandepoele K."/>
            <person name="Grando S.M."/>
            <person name="Toppo S."/>
            <person name="Moser C."/>
            <person name="Lanchbury J."/>
            <person name="Bogden R."/>
            <person name="Skolnick M."/>
            <person name="Sgaramella V."/>
            <person name="Bhatnagar S.K."/>
            <person name="Fontana P."/>
            <person name="Gutin A."/>
            <person name="Van de Peer Y."/>
            <person name="Salamini F."/>
            <person name="Viola R."/>
        </authorList>
    </citation>
    <scope>NUCLEOTIDE SEQUENCE</scope>
</reference>
<protein>
    <submittedName>
        <fullName evidence="1">Uncharacterized protein</fullName>
    </submittedName>
</protein>